<evidence type="ECO:0000313" key="2">
    <source>
        <dbReference type="Proteomes" id="UP001268864"/>
    </source>
</evidence>
<keyword evidence="2" id="KW-1185">Reference proteome</keyword>
<sequence length="178" mass="19420">MSHSRRTALRAAGVALLSSWAGCSALSHDSAESEDVTFERLDVTPVYVEDGAELSTPAEVETVDQAYNAELLVLSGNTDATSNQAVEWLADDRIVALLGDSPEATWLEWARSDAFRDTFSNEGYSDAEPDPSLVVGARIGLYLKTYRRSWSDGPRNRDVLRALDESLVAIEKETPPGE</sequence>
<comment type="caution">
    <text evidence="1">The sequence shown here is derived from an EMBL/GenBank/DDBJ whole genome shotgun (WGS) entry which is preliminary data.</text>
</comment>
<dbReference type="EMBL" id="JAMQOS010000001">
    <property type="protein sequence ID" value="MDS0281686.1"/>
    <property type="molecule type" value="Genomic_DNA"/>
</dbReference>
<dbReference type="RefSeq" id="WP_310899517.1">
    <property type="nucleotide sequence ID" value="NZ_JAMQOS010000001.1"/>
</dbReference>
<organism evidence="1 2">
    <name type="scientific">Haloarcula onubensis</name>
    <dbReference type="NCBI Taxonomy" id="2950539"/>
    <lineage>
        <taxon>Archaea</taxon>
        <taxon>Methanobacteriati</taxon>
        <taxon>Methanobacteriota</taxon>
        <taxon>Stenosarchaea group</taxon>
        <taxon>Halobacteria</taxon>
        <taxon>Halobacteriales</taxon>
        <taxon>Haloarculaceae</taxon>
        <taxon>Haloarcula</taxon>
    </lineage>
</organism>
<dbReference type="InterPro" id="IPR006311">
    <property type="entry name" value="TAT_signal"/>
</dbReference>
<name>A0ABU2FLN7_9EURY</name>
<reference evidence="1 2" key="1">
    <citation type="submission" date="2022-06" db="EMBL/GenBank/DDBJ databases">
        <title>Halomicroarcula sp. a new haloarchaeum isolate from saline soil.</title>
        <authorList>
            <person name="Strakova D."/>
            <person name="Galisteo C."/>
            <person name="Sanchez-Porro C."/>
            <person name="Ventosa A."/>
        </authorList>
    </citation>
    <scope>NUCLEOTIDE SEQUENCE [LARGE SCALE GENOMIC DNA]</scope>
    <source>
        <strain evidence="1 2">S3CR25-11</strain>
    </source>
</reference>
<protein>
    <submittedName>
        <fullName evidence="1">Uncharacterized protein</fullName>
    </submittedName>
</protein>
<dbReference type="Proteomes" id="UP001268864">
    <property type="component" value="Unassembled WGS sequence"/>
</dbReference>
<dbReference type="PROSITE" id="PS51318">
    <property type="entry name" value="TAT"/>
    <property type="match status" value="1"/>
</dbReference>
<dbReference type="PROSITE" id="PS51257">
    <property type="entry name" value="PROKAR_LIPOPROTEIN"/>
    <property type="match status" value="1"/>
</dbReference>
<evidence type="ECO:0000313" key="1">
    <source>
        <dbReference type="EMBL" id="MDS0281686.1"/>
    </source>
</evidence>
<accession>A0ABU2FLN7</accession>
<gene>
    <name evidence="1" type="ORF">NDI86_06090</name>
</gene>
<proteinExistence type="predicted"/>